<dbReference type="PANTHER" id="PTHR11139">
    <property type="entry name" value="ATAXIA TELANGIECTASIA MUTATED ATM -RELATED"/>
    <property type="match status" value="1"/>
</dbReference>
<dbReference type="Pfam" id="PF00454">
    <property type="entry name" value="PI3_PI4_kinase"/>
    <property type="match status" value="1"/>
</dbReference>
<dbReference type="InterPro" id="IPR018936">
    <property type="entry name" value="PI3/4_kinase_CS"/>
</dbReference>
<accession>A0A7J6KBX6</accession>
<feature type="compositionally biased region" description="Basic and acidic residues" evidence="6">
    <location>
        <begin position="2782"/>
        <end position="2803"/>
    </location>
</feature>
<feature type="compositionally biased region" description="Basic and acidic residues" evidence="6">
    <location>
        <begin position="3365"/>
        <end position="3378"/>
    </location>
</feature>
<evidence type="ECO:0000259" key="8">
    <source>
        <dbReference type="PROSITE" id="PS50290"/>
    </source>
</evidence>
<evidence type="ECO:0000256" key="6">
    <source>
        <dbReference type="SAM" id="MobiDB-lite"/>
    </source>
</evidence>
<feature type="compositionally biased region" description="Low complexity" evidence="6">
    <location>
        <begin position="4313"/>
        <end position="4341"/>
    </location>
</feature>
<feature type="compositionally biased region" description="Basic and acidic residues" evidence="6">
    <location>
        <begin position="4585"/>
        <end position="4597"/>
    </location>
</feature>
<name>A0A7J6KBX6_TOXGO</name>
<evidence type="ECO:0000313" key="10">
    <source>
        <dbReference type="EMBL" id="KAF4643966.1"/>
    </source>
</evidence>
<feature type="compositionally biased region" description="Low complexity" evidence="6">
    <location>
        <begin position="4093"/>
        <end position="4113"/>
    </location>
</feature>
<feature type="compositionally biased region" description="Polar residues" evidence="6">
    <location>
        <begin position="1774"/>
        <end position="1787"/>
    </location>
</feature>
<feature type="compositionally biased region" description="Low complexity" evidence="6">
    <location>
        <begin position="4526"/>
        <end position="4558"/>
    </location>
</feature>
<feature type="compositionally biased region" description="Low complexity" evidence="6">
    <location>
        <begin position="3176"/>
        <end position="3191"/>
    </location>
</feature>
<dbReference type="VEuPathDB" id="ToxoDB:TGME49_500287"/>
<feature type="region of interest" description="Disordered" evidence="6">
    <location>
        <begin position="3999"/>
        <end position="4021"/>
    </location>
</feature>
<feature type="region of interest" description="Disordered" evidence="6">
    <location>
        <begin position="4222"/>
        <end position="4268"/>
    </location>
</feature>
<protein>
    <recommendedName>
        <fullName evidence="1">non-specific serine/threonine protein kinase</fullName>
        <ecNumber evidence="1">2.7.11.1</ecNumber>
    </recommendedName>
</protein>
<dbReference type="Gene3D" id="1.10.1070.11">
    <property type="entry name" value="Phosphatidylinositol 3-/4-kinase, catalytic domain"/>
    <property type="match status" value="1"/>
</dbReference>
<feature type="compositionally biased region" description="Basic and acidic residues" evidence="6">
    <location>
        <begin position="4343"/>
        <end position="4361"/>
    </location>
</feature>
<dbReference type="EMBL" id="JAAUHK010000191">
    <property type="protein sequence ID" value="KAF4643966.1"/>
    <property type="molecule type" value="Genomic_DNA"/>
</dbReference>
<gene>
    <name evidence="10" type="ORF">TGRH88_027220</name>
</gene>
<dbReference type="GO" id="GO:0005634">
    <property type="term" value="C:nucleus"/>
    <property type="evidence" value="ECO:0007669"/>
    <property type="project" value="TreeGrafter"/>
</dbReference>
<dbReference type="InterPro" id="IPR011009">
    <property type="entry name" value="Kinase-like_dom_sf"/>
</dbReference>
<feature type="compositionally biased region" description="Basic and acidic residues" evidence="6">
    <location>
        <begin position="1204"/>
        <end position="1230"/>
    </location>
</feature>
<feature type="region of interest" description="Disordered" evidence="6">
    <location>
        <begin position="2875"/>
        <end position="2906"/>
    </location>
</feature>
<feature type="region of interest" description="Disordered" evidence="6">
    <location>
        <begin position="5192"/>
        <end position="5215"/>
    </location>
</feature>
<feature type="compositionally biased region" description="Acidic residues" evidence="6">
    <location>
        <begin position="455"/>
        <end position="471"/>
    </location>
</feature>
<feature type="chain" id="PRO_5029687733" description="non-specific serine/threonine protein kinase" evidence="7">
    <location>
        <begin position="39"/>
        <end position="6047"/>
    </location>
</feature>
<proteinExistence type="predicted"/>
<keyword evidence="2" id="KW-0808">Transferase</keyword>
<feature type="region of interest" description="Disordered" evidence="6">
    <location>
        <begin position="4313"/>
        <end position="4361"/>
    </location>
</feature>
<feature type="compositionally biased region" description="Basic and acidic residues" evidence="6">
    <location>
        <begin position="4240"/>
        <end position="4268"/>
    </location>
</feature>
<feature type="region of interest" description="Disordered" evidence="6">
    <location>
        <begin position="2405"/>
        <end position="2432"/>
    </location>
</feature>
<feature type="region of interest" description="Disordered" evidence="6">
    <location>
        <begin position="1177"/>
        <end position="1244"/>
    </location>
</feature>
<feature type="region of interest" description="Disordered" evidence="6">
    <location>
        <begin position="1774"/>
        <end position="1821"/>
    </location>
</feature>
<feature type="region of interest" description="Disordered" evidence="6">
    <location>
        <begin position="1064"/>
        <end position="1085"/>
    </location>
</feature>
<feature type="compositionally biased region" description="Basic and acidic residues" evidence="6">
    <location>
        <begin position="4559"/>
        <end position="4571"/>
    </location>
</feature>
<comment type="caution">
    <text evidence="10">The sequence shown here is derived from an EMBL/GenBank/DDBJ whole genome shotgun (WGS) entry which is preliminary data.</text>
</comment>
<dbReference type="InterPro" id="IPR003152">
    <property type="entry name" value="FATC_dom"/>
</dbReference>
<reference evidence="10 11" key="1">
    <citation type="submission" date="2020-03" db="EMBL/GenBank/DDBJ databases">
        <title>Genome sequence of Toxoplasma gondii RH-88 strain.</title>
        <authorList>
            <person name="Lorenzi H.A."/>
            <person name="Venepally P."/>
            <person name="Rozenberg A."/>
            <person name="Sibley D."/>
        </authorList>
    </citation>
    <scope>NUCLEOTIDE SEQUENCE [LARGE SCALE GENOMIC DNA]</scope>
    <source>
        <strain evidence="10 11">RH-88</strain>
    </source>
</reference>
<feature type="compositionally biased region" description="Basic and acidic residues" evidence="6">
    <location>
        <begin position="5995"/>
        <end position="6009"/>
    </location>
</feature>
<dbReference type="Gene3D" id="3.30.1010.10">
    <property type="entry name" value="Phosphatidylinositol 3-kinase Catalytic Subunit, Chain A, domain 4"/>
    <property type="match status" value="1"/>
</dbReference>
<feature type="region of interest" description="Disordered" evidence="6">
    <location>
        <begin position="2748"/>
        <end position="2831"/>
    </location>
</feature>
<feature type="signal peptide" evidence="7">
    <location>
        <begin position="1"/>
        <end position="38"/>
    </location>
</feature>
<dbReference type="SUPFAM" id="SSF56112">
    <property type="entry name" value="Protein kinase-like (PK-like)"/>
    <property type="match status" value="1"/>
</dbReference>
<feature type="region of interest" description="Disordered" evidence="6">
    <location>
        <begin position="4882"/>
        <end position="4937"/>
    </location>
</feature>
<feature type="region of interest" description="Disordered" evidence="6">
    <location>
        <begin position="723"/>
        <end position="761"/>
    </location>
</feature>
<feature type="compositionally biased region" description="Basic and acidic residues" evidence="6">
    <location>
        <begin position="436"/>
        <end position="454"/>
    </location>
</feature>
<keyword evidence="3" id="KW-0547">Nucleotide-binding</keyword>
<feature type="compositionally biased region" description="Basic and acidic residues" evidence="6">
    <location>
        <begin position="2686"/>
        <end position="2698"/>
    </location>
</feature>
<organism evidence="10 11">
    <name type="scientific">Toxoplasma gondii</name>
    <dbReference type="NCBI Taxonomy" id="5811"/>
    <lineage>
        <taxon>Eukaryota</taxon>
        <taxon>Sar</taxon>
        <taxon>Alveolata</taxon>
        <taxon>Apicomplexa</taxon>
        <taxon>Conoidasida</taxon>
        <taxon>Coccidia</taxon>
        <taxon>Eucoccidiorida</taxon>
        <taxon>Eimeriorina</taxon>
        <taxon>Sarcocystidae</taxon>
        <taxon>Toxoplasma</taxon>
    </lineage>
</organism>
<feature type="region of interest" description="Disordered" evidence="6">
    <location>
        <begin position="3171"/>
        <end position="3197"/>
    </location>
</feature>
<dbReference type="InterPro" id="IPR050517">
    <property type="entry name" value="DDR_Repair_Kinase"/>
</dbReference>
<feature type="region of interest" description="Disordered" evidence="6">
    <location>
        <begin position="406"/>
        <end position="471"/>
    </location>
</feature>
<evidence type="ECO:0000256" key="5">
    <source>
        <dbReference type="ARBA" id="ARBA00022840"/>
    </source>
</evidence>
<feature type="region of interest" description="Disordered" evidence="6">
    <location>
        <begin position="5942"/>
        <end position="6017"/>
    </location>
</feature>
<feature type="region of interest" description="Disordered" evidence="6">
    <location>
        <begin position="4832"/>
        <end position="4859"/>
    </location>
</feature>
<sequence>MTLCLVCFAGHAGLCARALRRVAEVAVLLLSLLGPLLPVAVSPSATAASTFSLGADAQRSGDRTRIGNRFSPRLLWLAKEDWAAALLACMHVLDNYLGQGGDEGSRHEGAAGGPRAVDFATFVSETVEGFAFLAASPLPSSLQSDQPSLSLFPRTLWSLSFADKRASKHPSSGFFSLPFASSFSPFSLSGGFPGPSATSSHQCPTGRRVVHPVALSLFQQLLVQLLSVSWSPVVDYHVSVQRLLRLSSLRQSSGLLSSSALPGSLSSFSFSLSSSHPSEHCFSHLPSPLPNFERQQDVQRTLRMPLDTLAGLTCSHRDRWEAAAPVEDSSSPHVPISSLRLSSFSPPASPGETHLVSSLAGVCAAFAGKGCDTENEASMHLCGIAIEGALGTLEAIASRMNAHGRSRVLTPSTSSKSASFGALQTRKRRRLTGRGGDGHRRPEAAGERARKGEEGQGDYEEAGASEMDSEGNLEDECRLLYSWLMLVLQFAGDSKEVETSSGEEGDADASPAVTARWAVASHTVRQGCARRLKTLLLSLHRTFFLPARTLAPSPRSESQATGRGSADEDSEARGNSERLTNAGDTELAPAPEPARWIPYDASRRNTGEIKSRAEAPRRTTRVAEPFWVIPSVFAPLLPSVGRLLSVYFLLDLRPEEETVLHFLDLWTSARCAIHATGAEPNWTVPRVLPGVLRLLLNAAADPALRAEVLLATPLLLLGREKELSEDTRERETDEPKLEDEAQGEAARRGRPARQQGGERGSSLSVIGALRCEGTNIDHCEALLRGALRLSTEDQRLSFYRLLHHRIDSLYASSCAVSPASGRSSSGRSALEIVSFKAALIALAARLLPQPLRCIQGEEAVNSSLRGAEIIAEECRPGEAQISATNNNGWEEPLGRKLAFSLLCSTARLLSAQESSSPCDRDQVEARVACALSSLPSPVLSRLLTAWQQSLSGVSRLTSRAAFLDDSASFEHAFWLPRKPSVAESKGVLRDGLIPKESSSEFSELLRRQLITEIYHFLRSPKTSLATLRKENTLATVSHALLEREEHGFAASASAVQDARRRFGACDSEGAEDPEETRRNSKFSKRPDGVSPFLCFASLTGNNKEESANLSDEEGGKEESKRSRHSSASLSSTGSCSEHLERIKLLLHAVAQDDASTLENRLEFLLWEVFPATVAPAADSSSPCSFESSSSSLSSGVRLSPSPRKKLDSFDGMRTRVAKHGEEPSRYRSASDEAGQQAGFETEGESSPQMASLLQFCVISAIGWVLTKLGVRNEEATINAEGGSNKKGSVDRGREGKGDRDQSVSRRLSNALARFLSLVATSHAEPSALTLSLSLLFPFFLLFTSGGAQQAASSRVSSRLPASQSAAPSMEPALDSTASGNASDSRFLMPRREVEALFLLRENAILRHDGTTTTPQELSPPPFSYGLWLSLLAGQRDKARRRDSSSFCVGTGGKPTSHRAATETDRGDGMHAGERRRFQLCFSPSNTPAGLPLLCPCCEDLFGNPTASVGSLSPDMFAVSAPASSATPASFALLPPHTVAPHLPLLPAMGGPSNTSHLAHARPLESSSSCSPVSPLLPTSLPSRLLDAPDLCCTKCRVAIPPPPPALSFAPVEEKAHASSSSSSSSSGFPLPSSLSPHGFCFNALPLEGPCLASAVSLLCALVTSLLRLPPSHPVYCSPLLPALPGSSPPEVEPRFSPFLPFPAEKWTLASESETGKSSRSESESTVSWDSRISKARAPRPRPLLGSRQWIVEREREQDAIATALLPLLILSSKDVTPQRSPPSSLHVSPSREHSLVPRPSPRCGPKLRDAPGDEDKSAPRCFDSTCGRIKESLGFRLLHLLRLSVRSVSFSALPSLFPSISSLAVSPQTLSPDASSGSTSPSEGKETQWAGLTAPDRSGGETNTEAKRSPRAGGSQSTDSWPWLLPDEDSFTRILAASPSRKLLLSAVHSDSFLVALLLPLVVPPPSTLLPALSSSSASQAPSRLACAASPARLCDGKQRPQGDALHFRSCWEPAAPSHRLARTLCSAIQEALPHLRVSLMLGASLSRLLDALSLVPASPDRAREEFQDDPEGQETDTDESEEDESGEGDDVICISCCQGVCERFRHARMHAQERDEGTASFISCASSSSPSSSSVATSSPLFAWSPDSLLSLLSFLSSCVSSLPCFSATVSSEPSSSSWPSSESSSAPFSSPFSRHTKHGPGNSSLPSFPRLYSPSLLVLADALQQRGAPQTHTFCSFSSLFSSPSSTPVFSPSSSLVSSPCSPPGASPVDFFRHGEAARALVLTSLYICQRQSRTIPLTSTSSPLCLQSLLISPSAFASPSPSYAELLCEAHDPRDAARIQCCNDSLVSVSNSSSMFGSTTSLPFARAALSRHLLRPALALLYLAGCRSSKIDRDISDFSMFPSSSSVSRLPKPAAAPSTGGGSCEPQKPGASLSSDALACDRSLAFALHLLSSVCHHVGLGASPSAVLPQGDEDACRGPPEGSAIEALFSLFFSPEISRSTARWGSVIRGAHTPSSFARLPSPQVSPGGVPTPFWRRCCLLLLLGPATYTRILQARRRRRTPYSPFFASSSGSWNGANRTASPRCPAPGSALLHAASPVYALANSVAEEAEDQLLSRALLPCFLLHSDFNLRTLQETTGLYAGSAFDWSHAVSGLVLLFLSDAPRPLVKGRSQYAAPASTLERGARENERVRGDAEASNTPTDLHYLSGVAVVFTALFQLAVEGQIVKRDTEIVDGALRGLAGDAATAEHSAQPRAGAHAGGSLEAAEERNAKATVDLFNEKGDRRSDSEERHLGREEPARVNAGSSTADEPRVRFSVGKPQEDSEGKRCLKRNKSLFAACDRLLLLTLARLLWSLSSQGLPGEATVNVEKAETETNKQCRPASKSARSVDRSSCKSDPSRSVSELQSQTGLEAWTAGKLAWLQTSFSLLLHARERLFGSFKGVQKMPKQVDEDGKRDTKRKKGNDQKDAAFDGTQKAFSFSASQSSGEDDSQPLLVITDDEEETQMKFGSKSVGKKRWQPALKSQEQSGRHTTRNEKSHTIRLSSGRQPSPHDGSLGAQRDDCDANGRAMREEAPDASTGLADFVTCHLLELEELLLHCLFPSFPLPPATRQYLSNYLFLLSEPRDLPQFFVSFLLRSPPADALDSIARASAAEGCAASAEEDTSTKKQPCLGTSTPFSSSSLSSGGSMWGEQERRRREAKLEEALTVCLNKPRGLKALFLCISCAHRGLLGTHAARLIDSLRHAFEQCKRQVEVEASRITDLSLAGVACASPSALGTASRSAASLFSASHLGCPAPSVDPCMRAHHEVCQTFLGALRLLFVSFSPSTLLFYTPFFLHTFSEFFEERQSAVFSPGDCTADEGTRKMLPGKDRPNAPHVRARPATTDAGDAQDNACSSGYLETLEPKALTQDSASSVEKWKTQETRSLLLLLIRQASQAVGEDGELPPSALFAALACTPVFPLVLDSDAGELPRGRVGGLARDPDQADAAERMYHTRPEQESDKKDENDFQAIFDSADGLPEMPRLFLSSKAPSLGRMDPSTPSSLLPLFSLLPSFLFCPEVSSSSPAYVPPSPSSRLPTASLRSADRRRFMQASSETAEDVCRMRRCRRFLSFQRQHPLEVLALRLTSIAAFLDDLHPYLTRLSAALLLKKFLLAYGTVLTRLVHAANESYGTRAGAAWACAVHGQSEDTSEVRRRLDGERASLYLLSKVAETCEAVVAEFSDDYSMEPKALPVACVTLLGFLLPLVDLRSSPLSPPRAAPSSSPLAAPRDEHKSLSVSAAAVALLLCSSAASTANNPFPASPPSLVSPLAPQAAVAAPASTSGGGGPPHTSAGDCAWRIGDEARLCCELLERVLISHLQRPVAARSVQEILRQLGFHIHSEPGRLQVMFPSLVAMFRREKKPTALPPSSPSSSVPPPVDTVQASPSLSNPFTPAALTALLRFPLHLLSPAFPSSLSSLNEEAALREYLWRQVFPPQVRTALLPYCFTSYERTSASSPASFASPRSSASSGASAPRRPAPAGLPVFVTWLLHQLQMQQVTLEASERRHAKVEPEVGAGESKERNSESSLRLLPNGHKTRRHKRKPRGTQRSSQQRSSSASASSASSSSRGTEQEVIVLSSSASSSDEGPPPGRKRDREPVSSSTPLRRSALRLSIFRACDVVLLQLPKVLSFLLPHMVDSFLSSSSDPVMAAEDLGRRIASLLRSSLEGGSCSDCAGDTKGAQPHKEPGGAGRKSTRCERLGSDDEQEQGRRYPRSRTSDVERSDSHATFQAVFSLFQKLQSWRAWIVSHALPRLASRLRPLAEELKSLQSASSSSPSPASASPSSLSALMSSASEGRGTGERDGERGGPSQKTEDTRRQRIILLSRSIQRYRAQEQRQKCLLQALGRLLESVDRILLARAAASCEAFARALYWIEAEMAANVFSSLYRRTSLGVVGLPSAVFASFSSLSPASSPKAESHQGNSPGSSVAATSDEDLFCSSVPLLLTIFRGLHASDALVGLLETCKCLSSVGVTGRKHPVALSSSPVSSSSHSCLSSSPSASSLSSLSSSTSGPLKERGFGRGRDGASGKQAGSGRRKMHHAEGGHNEAEKNSKVGYNRNESRHEVQGLRGEMVTIENGDEGALSSTTEEDTDVDDILDIGERETGGDNAHLSMRAIEKEFQQQWTEAATLYLQGAPPLCLAHASTPSVSAGVPVVSRRSWVSAAEPGDTSADEENDFEERHGDSGLRLLSPAAHWAGWFRCVTHAGLKCSSGVWPSLSRLLFSLEASSQTEALPGVTKGRREPTRHSLQLAALPPASLSSEFLADAATACWSLGQWNDLSLVLASAAPPASPVSSSPRVADRGGRPSSPPDAGESWLSLQHAQLLALVHQAFQTNRFRHPESHPNPVIDKADRAKRTSQRRSETHDGRSFNSVSRLQLPHLSTDGTEPFPSVGARPVRAPGAPNQPPERGLCAFLAQAASVHVRAIRGVSRPLGAALRESPERAAPLLRSLAALSDLSFVLQNVGCPLFLASDPSTPTVQGLAHVNWESLKVSPLCDPPVSSCLEEPFDAESRARISPFSRWPASPPSTSLRLPPSLYDQLSVASLLLQRSALSFHLNAPSDALSPAVCGSHSASFAAFHAVLGAGKVALEQTHQLVAAACVGVTLRQRARELRAPSLQVPGFLQFSSDDTLRVIGQANALLRRRRKSRRALEGEGGGEADQPAAREESETATGVVRELVYRMKVEGALELLDRGQVADGLQALSRLAASSSYGSFASSFPSFASVFPSTAPSALLLYTREATKRLLLPPHGTIACFEKSVDCSPFAKSKLDLAASVRGKCPGGIPLTRLTLPFLVCEAVRLYLRALACLSVSRGPSRSCPPSSSSLPAEVRNDHASLYHHHSIHRICALVFTFSTPSTFISPHTRLDRKTCETYAAHLSRLLTAEELEGSRVSLSLWFLALPQVACRCQHPLLGRDVCENLLAKLMAAFPWRTMWLLVNLSNSVAREKERRESMLRTLETIVHRAAEIQKRSSAACSTGGTVRVLDVYRVASVFVREFHRVAMDEAIRKEDALHANQRYAELYEMMQSLSDPTSLAAPLPRVALPTLANLRLSPGDVGDVESLVEILSLSPEMQVFPSKQRPKKVTVVGSDGRTYSFLVKNERHGDLRKDSRTMDLAENVNVLLAHDPACRAKNLRLRTFSVVTLSEVSGMIEWVEGLTTMRRCVSSLYSESVPDFAQRSTEFFRAFQRAQERHDHQECYRIFTHLGLGRLPPVMQRLFFHWFNEDPARWYRARQNYAHTLALWSIFGYIIGLGDRHGENILLDTADGSVMHVDFDCLLEKGRTLPVPEVVPFRLTQNLVSCLGVTGVEGPFKVAAVEAMDVARQNREILMSILMNFVYDPLIEWRQAGARHAQLQRKQGSKPGLSSHSLKEGWERIAYESLVEIDYKLRGGIGGSSRSLPPHFPSSFLSDMRAATGKRQQKTGKREGGEMDEKAQQGAPTFGSGNQGEQRERESEPTSEHIHNGGSTASLPVREQVHAVIDSAMKLHNLARMYVGWVPWL</sequence>
<feature type="compositionally biased region" description="Pro residues" evidence="6">
    <location>
        <begin position="3909"/>
        <end position="3923"/>
    </location>
</feature>
<dbReference type="CDD" id="cd00892">
    <property type="entry name" value="PIKKc_ATR"/>
    <property type="match status" value="1"/>
</dbReference>
<feature type="compositionally biased region" description="Polar residues" evidence="6">
    <location>
        <begin position="409"/>
        <end position="418"/>
    </location>
</feature>
<feature type="compositionally biased region" description="Basic and acidic residues" evidence="6">
    <location>
        <begin position="4048"/>
        <end position="4069"/>
    </location>
</feature>
<feature type="compositionally biased region" description="Low complexity" evidence="6">
    <location>
        <begin position="5942"/>
        <end position="5956"/>
    </location>
</feature>
<keyword evidence="7" id="KW-0732">Signal</keyword>
<dbReference type="GO" id="GO:0005524">
    <property type="term" value="F:ATP binding"/>
    <property type="evidence" value="ECO:0007669"/>
    <property type="project" value="UniProtKB-KW"/>
</dbReference>
<feature type="region of interest" description="Disordered" evidence="6">
    <location>
        <begin position="4524"/>
        <end position="4610"/>
    </location>
</feature>
<feature type="compositionally biased region" description="Basic and acidic residues" evidence="6">
    <location>
        <begin position="1459"/>
        <end position="1469"/>
    </location>
</feature>
<dbReference type="PROSITE" id="PS50290">
    <property type="entry name" value="PI3_4_KINASE_3"/>
    <property type="match status" value="1"/>
</dbReference>
<feature type="region of interest" description="Disordered" evidence="6">
    <location>
        <begin position="550"/>
        <end position="601"/>
    </location>
</feature>
<feature type="region of interest" description="Disordered" evidence="6">
    <location>
        <begin position="3905"/>
        <end position="3926"/>
    </location>
</feature>
<keyword evidence="5" id="KW-0067">ATP-binding</keyword>
<keyword evidence="11" id="KW-1185">Reference proteome</keyword>
<evidence type="ECO:0000313" key="11">
    <source>
        <dbReference type="Proteomes" id="UP000557509"/>
    </source>
</evidence>
<evidence type="ECO:0000256" key="1">
    <source>
        <dbReference type="ARBA" id="ARBA00012513"/>
    </source>
</evidence>
<feature type="compositionally biased region" description="Basic and acidic residues" evidence="6">
    <location>
        <begin position="1713"/>
        <end position="1722"/>
    </location>
</feature>
<feature type="region of interest" description="Disordered" evidence="6">
    <location>
        <begin position="2060"/>
        <end position="2088"/>
    </location>
</feature>
<feature type="compositionally biased region" description="Basic and acidic residues" evidence="6">
    <location>
        <begin position="1806"/>
        <end position="1818"/>
    </location>
</feature>
<dbReference type="Proteomes" id="UP000557509">
    <property type="component" value="Unassembled WGS sequence"/>
</dbReference>
<dbReference type="GO" id="GO:0004674">
    <property type="term" value="F:protein serine/threonine kinase activity"/>
    <property type="evidence" value="ECO:0007669"/>
    <property type="project" value="UniProtKB-EC"/>
</dbReference>
<dbReference type="PROSITE" id="PS00916">
    <property type="entry name" value="PI3_4_KINASE_2"/>
    <property type="match status" value="1"/>
</dbReference>
<feature type="region of interest" description="Disordered" evidence="6">
    <location>
        <begin position="1103"/>
        <end position="1132"/>
    </location>
</feature>
<feature type="compositionally biased region" description="Basic and acidic residues" evidence="6">
    <location>
        <begin position="4894"/>
        <end position="4913"/>
    </location>
</feature>
<dbReference type="InterPro" id="IPR000403">
    <property type="entry name" value="PI3/4_kinase_cat_dom"/>
</dbReference>
<feature type="region of interest" description="Disordered" evidence="6">
    <location>
        <begin position="2681"/>
        <end position="2702"/>
    </location>
</feature>
<feature type="region of interest" description="Disordered" evidence="6">
    <location>
        <begin position="4048"/>
        <end position="4150"/>
    </location>
</feature>
<evidence type="ECO:0000256" key="3">
    <source>
        <dbReference type="ARBA" id="ARBA00022741"/>
    </source>
</evidence>
<evidence type="ECO:0000256" key="7">
    <source>
        <dbReference type="SAM" id="SignalP"/>
    </source>
</evidence>
<feature type="region of interest" description="Disordered" evidence="6">
    <location>
        <begin position="1279"/>
        <end position="1304"/>
    </location>
</feature>
<feature type="domain" description="PI3K/PI4K catalytic" evidence="8">
    <location>
        <begin position="5615"/>
        <end position="5932"/>
    </location>
</feature>
<feature type="region of interest" description="Disordered" evidence="6">
    <location>
        <begin position="1709"/>
        <end position="1739"/>
    </location>
</feature>
<feature type="compositionally biased region" description="Low complexity" evidence="6">
    <location>
        <begin position="1871"/>
        <end position="1882"/>
    </location>
</feature>
<dbReference type="SMART" id="SM01343">
    <property type="entry name" value="FATC"/>
    <property type="match status" value="1"/>
</dbReference>
<feature type="compositionally biased region" description="Basic and acidic residues" evidence="6">
    <location>
        <begin position="2891"/>
        <end position="2902"/>
    </location>
</feature>
<feature type="compositionally biased region" description="Basic residues" evidence="6">
    <location>
        <begin position="4080"/>
        <end position="4091"/>
    </location>
</feature>
<feature type="region of interest" description="Disordered" evidence="6">
    <location>
        <begin position="3365"/>
        <end position="3395"/>
    </location>
</feature>
<feature type="region of interest" description="Disordered" evidence="6">
    <location>
        <begin position="2949"/>
        <end position="3067"/>
    </location>
</feature>
<feature type="compositionally biased region" description="Acidic residues" evidence="6">
    <location>
        <begin position="2067"/>
        <end position="2088"/>
    </location>
</feature>
<evidence type="ECO:0000256" key="2">
    <source>
        <dbReference type="ARBA" id="ARBA00022679"/>
    </source>
</evidence>
<dbReference type="Pfam" id="PF02260">
    <property type="entry name" value="FATC"/>
    <property type="match status" value="1"/>
</dbReference>
<feature type="compositionally biased region" description="Low complexity" evidence="6">
    <location>
        <begin position="4832"/>
        <end position="4842"/>
    </location>
</feature>
<feature type="compositionally biased region" description="Basic and acidic residues" evidence="6">
    <location>
        <begin position="1287"/>
        <end position="1303"/>
    </location>
</feature>
<feature type="compositionally biased region" description="Low complexity" evidence="6">
    <location>
        <begin position="2981"/>
        <end position="2990"/>
    </location>
</feature>
<feature type="compositionally biased region" description="Basic and acidic residues" evidence="6">
    <location>
        <begin position="5970"/>
        <end position="5981"/>
    </location>
</feature>
<evidence type="ECO:0000256" key="4">
    <source>
        <dbReference type="ARBA" id="ARBA00022777"/>
    </source>
</evidence>
<feature type="compositionally biased region" description="Basic and acidic residues" evidence="6">
    <location>
        <begin position="723"/>
        <end position="739"/>
    </location>
</feature>
<evidence type="ECO:0000259" key="9">
    <source>
        <dbReference type="PROSITE" id="PS51190"/>
    </source>
</evidence>
<dbReference type="EC" id="2.7.11.1" evidence="1"/>
<feature type="compositionally biased region" description="Low complexity" evidence="6">
    <location>
        <begin position="1179"/>
        <end position="1201"/>
    </location>
</feature>
<dbReference type="InterPro" id="IPR036940">
    <property type="entry name" value="PI3/4_kinase_cat_sf"/>
</dbReference>
<dbReference type="PROSITE" id="PS51190">
    <property type="entry name" value="FATC"/>
    <property type="match status" value="1"/>
</dbReference>
<dbReference type="SMART" id="SM00146">
    <property type="entry name" value="PI3Kc"/>
    <property type="match status" value="1"/>
</dbReference>
<feature type="region of interest" description="Disordered" evidence="6">
    <location>
        <begin position="1441"/>
        <end position="1469"/>
    </location>
</feature>
<feature type="region of interest" description="Disordered" evidence="6">
    <location>
        <begin position="1868"/>
        <end position="1921"/>
    </location>
</feature>
<feature type="domain" description="FATC" evidence="9">
    <location>
        <begin position="6015"/>
        <end position="6047"/>
    </location>
</feature>
<feature type="region of interest" description="Disordered" evidence="6">
    <location>
        <begin position="1362"/>
        <end position="1385"/>
    </location>
</feature>
<keyword evidence="4" id="KW-0418">Kinase</keyword>